<dbReference type="SMART" id="SM00353">
    <property type="entry name" value="HLH"/>
    <property type="match status" value="1"/>
</dbReference>
<dbReference type="EMBL" id="HBUE01134056">
    <property type="protein sequence ID" value="CAG6497809.1"/>
    <property type="molecule type" value="Transcribed_RNA"/>
</dbReference>
<dbReference type="InterPro" id="IPR011598">
    <property type="entry name" value="bHLH_dom"/>
</dbReference>
<dbReference type="Gene3D" id="4.10.280.10">
    <property type="entry name" value="Helix-loop-helix DNA-binding domain"/>
    <property type="match status" value="1"/>
</dbReference>
<feature type="compositionally biased region" description="Basic residues" evidence="2">
    <location>
        <begin position="330"/>
        <end position="341"/>
    </location>
</feature>
<dbReference type="Pfam" id="PF00010">
    <property type="entry name" value="HLH"/>
    <property type="match status" value="1"/>
</dbReference>
<dbReference type="GO" id="GO:0046983">
    <property type="term" value="F:protein dimerization activity"/>
    <property type="evidence" value="ECO:0007669"/>
    <property type="project" value="InterPro"/>
</dbReference>
<dbReference type="SUPFAM" id="SSF47459">
    <property type="entry name" value="HLH, helix-loop-helix DNA-binding domain"/>
    <property type="match status" value="1"/>
</dbReference>
<dbReference type="PROSITE" id="PS50888">
    <property type="entry name" value="BHLH"/>
    <property type="match status" value="1"/>
</dbReference>
<name>A0A8D8CS28_CULPI</name>
<feature type="region of interest" description="Disordered" evidence="2">
    <location>
        <begin position="274"/>
        <end position="300"/>
    </location>
</feature>
<evidence type="ECO:0000313" key="4">
    <source>
        <dbReference type="EMBL" id="CAG6497809.1"/>
    </source>
</evidence>
<proteinExistence type="predicted"/>
<dbReference type="CDD" id="cd00083">
    <property type="entry name" value="bHLH_SF"/>
    <property type="match status" value="1"/>
</dbReference>
<feature type="coiled-coil region" evidence="1">
    <location>
        <begin position="47"/>
        <end position="96"/>
    </location>
</feature>
<feature type="region of interest" description="Disordered" evidence="2">
    <location>
        <begin position="114"/>
        <end position="139"/>
    </location>
</feature>
<dbReference type="InterPro" id="IPR036638">
    <property type="entry name" value="HLH_DNA-bd_sf"/>
</dbReference>
<keyword evidence="1" id="KW-0175">Coiled coil</keyword>
<feature type="region of interest" description="Disordered" evidence="2">
    <location>
        <begin position="316"/>
        <end position="412"/>
    </location>
</feature>
<evidence type="ECO:0000259" key="3">
    <source>
        <dbReference type="PROSITE" id="PS50888"/>
    </source>
</evidence>
<sequence length="1181" mass="129223">MTKKKPSPQNRIWEKERRDRLNQTFDSLAKLLPDYEATTQLSKIEILQRTIEHVEKLQEKIKAFLEEQDELLKKHVDELEERLQTLIARNEDLAALLKKANITVPPCKVEAIAKRDSTEDQQTKPSDEVSKKTESKDQDVVQDKVVAECPVTSSAPANVTNSSKTLECRSIEIQPVEPAVVTTVINDTAVVAESTPAMSTVNIPSTCLVMANNQIVGTLQQTNGVNVTSALLPTPIMATGVLISNNGNVLQMPMVPSASSLLIVSNEDVRAKISMKKRRARTGADSKASPRKSKSSGKFTIKSIDVIPGRIVNGKIPIPALKRSPQPSKKERKQYRRKRSRKEVEGVKDHDGREAKKARVEEVGGSTEQPEEQVEDPSVQKVNEECNKGVEQKVAEESKPNDVPEPEDQANSLDMNLDQGDLSADIFANLQVPVGETDDHQGSLSPTAAYLMNFPLVAIGGKASGNHVDGSGDVEDGDCTELDKKASTQQASDTLLLDNFSSYFNSSGYGGLESILPPLPDIPSTSTATNVSTLYQSIDSMLEHKTSRTTSSSDCRYNSAPFTFTLTSSTTTVSTQSCYDYKQSSSSGYFYPTPVTSSKPIDEYCLLKPAIVSEFTFCLTSTTRSAPKTVQSQYTNSAIFASTITTPSYSTYGHQPRSSNKAASYSSNYIPDAAKTVAKTPKKYDLPEAEKPATSFTFSLTSTTKSVPKYTHSVMTTTSSTCVPQYPVSSAASNYSKVDDCLYKSVKSSHQPYKTSSKPKNNPYPAVTNYQPVTNTQSKYEVSWMASQDPKLPAASQDYNQLHPSLEYNNSSYQTNFDLSRKSDIFFAHPTAEDNLVSWSPNKLTNILNDTSSSYYPPTATSLPNLNGDLALNNLPNYQPPITTTKTSSQRKANDSGSTFLSVQQLVDQPRRNITKTYPSCSNYSTTQQKPLNNNYSAESLIAAPSAKNNTCSTYNTADNPLSFNFDYSTDYNKSYNYGCQQNYMPSFIDNSYGLPTLPPPTVTTTSASVTNYSNYSYSTDKKQSTTYYQSSSYQTTPADVPYYVPSSEKRTHQQTTTTSPTKSKKHHKQPVTNDFFPTILPPPPSIPDDPLSYTNFNFNAPKPSSQSTYAPASTNYSNNHSYQPTNVTTTTTPGSSLANFNLSTICPEINEKSGGANGGPATVAATVPPMRHAITGGAGW</sequence>
<dbReference type="AlphaFoldDB" id="A0A8D8CS28"/>
<evidence type="ECO:0000256" key="2">
    <source>
        <dbReference type="SAM" id="MobiDB-lite"/>
    </source>
</evidence>
<evidence type="ECO:0000256" key="1">
    <source>
        <dbReference type="SAM" id="Coils"/>
    </source>
</evidence>
<organism evidence="4">
    <name type="scientific">Culex pipiens</name>
    <name type="common">House mosquito</name>
    <dbReference type="NCBI Taxonomy" id="7175"/>
    <lineage>
        <taxon>Eukaryota</taxon>
        <taxon>Metazoa</taxon>
        <taxon>Ecdysozoa</taxon>
        <taxon>Arthropoda</taxon>
        <taxon>Hexapoda</taxon>
        <taxon>Insecta</taxon>
        <taxon>Pterygota</taxon>
        <taxon>Neoptera</taxon>
        <taxon>Endopterygota</taxon>
        <taxon>Diptera</taxon>
        <taxon>Nematocera</taxon>
        <taxon>Culicoidea</taxon>
        <taxon>Culicidae</taxon>
        <taxon>Culicinae</taxon>
        <taxon>Culicini</taxon>
        <taxon>Culex</taxon>
        <taxon>Culex</taxon>
    </lineage>
</organism>
<feature type="region of interest" description="Disordered" evidence="2">
    <location>
        <begin position="1100"/>
        <end position="1124"/>
    </location>
</feature>
<feature type="compositionally biased region" description="Basic and acidic residues" evidence="2">
    <location>
        <begin position="342"/>
        <end position="362"/>
    </location>
</feature>
<feature type="compositionally biased region" description="Basic and acidic residues" evidence="2">
    <location>
        <begin position="382"/>
        <end position="402"/>
    </location>
</feature>
<feature type="region of interest" description="Disordered" evidence="2">
    <location>
        <begin position="1039"/>
        <end position="1076"/>
    </location>
</feature>
<protein>
    <submittedName>
        <fullName evidence="4">(northern house mosquito) hypothetical protein</fullName>
    </submittedName>
</protein>
<reference evidence="4" key="1">
    <citation type="submission" date="2021-05" db="EMBL/GenBank/DDBJ databases">
        <authorList>
            <person name="Alioto T."/>
            <person name="Alioto T."/>
            <person name="Gomez Garrido J."/>
        </authorList>
    </citation>
    <scope>NUCLEOTIDE SEQUENCE</scope>
</reference>
<feature type="domain" description="BHLH" evidence="3">
    <location>
        <begin position="5"/>
        <end position="57"/>
    </location>
</feature>
<accession>A0A8D8CS28</accession>